<organism evidence="6 7">
    <name type="scientific">Aquimarina algicola</name>
    <dbReference type="NCBI Taxonomy" id="2589995"/>
    <lineage>
        <taxon>Bacteria</taxon>
        <taxon>Pseudomonadati</taxon>
        <taxon>Bacteroidota</taxon>
        <taxon>Flavobacteriia</taxon>
        <taxon>Flavobacteriales</taxon>
        <taxon>Flavobacteriaceae</taxon>
        <taxon>Aquimarina</taxon>
    </lineage>
</organism>
<comment type="caution">
    <text evidence="6">The sequence shown here is derived from an EMBL/GenBank/DDBJ whole genome shotgun (WGS) entry which is preliminary data.</text>
</comment>
<feature type="domain" description="Hemerythrin-like" evidence="5">
    <location>
        <begin position="83"/>
        <end position="231"/>
    </location>
</feature>
<evidence type="ECO:0000313" key="7">
    <source>
        <dbReference type="Proteomes" id="UP000315540"/>
    </source>
</evidence>
<accession>A0A504JFF9</accession>
<evidence type="ECO:0000256" key="3">
    <source>
        <dbReference type="ARBA" id="ARBA00022723"/>
    </source>
</evidence>
<dbReference type="EMBL" id="VFWZ01000002">
    <property type="protein sequence ID" value="TPN87215.1"/>
    <property type="molecule type" value="Genomic_DNA"/>
</dbReference>
<protein>
    <submittedName>
        <fullName evidence="6">Iron-sulfur cluster repair di-iron protein</fullName>
    </submittedName>
</protein>
<name>A0A504JFF9_9FLAO</name>
<dbReference type="InterPro" id="IPR012312">
    <property type="entry name" value="Hemerythrin-like"/>
</dbReference>
<evidence type="ECO:0000256" key="2">
    <source>
        <dbReference type="ARBA" id="ARBA00022490"/>
    </source>
</evidence>
<keyword evidence="2" id="KW-0963">Cytoplasm</keyword>
<dbReference type="InterPro" id="IPR019903">
    <property type="entry name" value="RIC_family"/>
</dbReference>
<comment type="subcellular location">
    <subcellularLocation>
        <location evidence="1">Cytoplasm</location>
    </subcellularLocation>
</comment>
<dbReference type="InterPro" id="IPR038062">
    <property type="entry name" value="ScdA-like_N_sf"/>
</dbReference>
<keyword evidence="3" id="KW-0479">Metal-binding</keyword>
<dbReference type="GO" id="GO:0005737">
    <property type="term" value="C:cytoplasm"/>
    <property type="evidence" value="ECO:0007669"/>
    <property type="project" value="UniProtKB-SubCell"/>
</dbReference>
<sequence length="239" mass="28163">MKICKETLVSDIVAEDYKYATIFKNHQIDFCCNGNRTIAEVCQNNDLIIEQLIEELNIDTELKKDVNDYQSWDIGFLSDYIYNNHHKYVENKIPEIKQYLDKLCKVHGQNHPELFKIRELFTDSADELTKHMKKEELILFPYFKKLVKAKKGNKVDVSISFNSVENPIAMMHEEHDNEGHRFRIISSISNNYTPPEDACTTYKVAFSMLQEFEEDLHKHIHLENNILFRKAIETENSLK</sequence>
<evidence type="ECO:0000256" key="4">
    <source>
        <dbReference type="ARBA" id="ARBA00023004"/>
    </source>
</evidence>
<dbReference type="Proteomes" id="UP000315540">
    <property type="component" value="Unassembled WGS sequence"/>
</dbReference>
<dbReference type="PANTHER" id="PTHR36438:SF1">
    <property type="entry name" value="IRON-SULFUR CLUSTER REPAIR PROTEIN YTFE"/>
    <property type="match status" value="1"/>
</dbReference>
<dbReference type="AlphaFoldDB" id="A0A504JFF9"/>
<keyword evidence="4" id="KW-0408">Iron</keyword>
<dbReference type="Gene3D" id="1.20.120.520">
    <property type="entry name" value="nmb1532 protein domain like"/>
    <property type="match status" value="1"/>
</dbReference>
<evidence type="ECO:0000313" key="6">
    <source>
        <dbReference type="EMBL" id="TPN87215.1"/>
    </source>
</evidence>
<dbReference type="PANTHER" id="PTHR36438">
    <property type="entry name" value="IRON-SULFUR CLUSTER REPAIR PROTEIN YTFE"/>
    <property type="match status" value="1"/>
</dbReference>
<dbReference type="GO" id="GO:0046872">
    <property type="term" value="F:metal ion binding"/>
    <property type="evidence" value="ECO:0007669"/>
    <property type="project" value="UniProtKB-KW"/>
</dbReference>
<dbReference type="NCBIfam" id="TIGR03652">
    <property type="entry name" value="FeS_repair_RIC"/>
    <property type="match status" value="1"/>
</dbReference>
<dbReference type="Pfam" id="PF04405">
    <property type="entry name" value="ScdA_N"/>
    <property type="match status" value="1"/>
</dbReference>
<evidence type="ECO:0000259" key="5">
    <source>
        <dbReference type="Pfam" id="PF01814"/>
    </source>
</evidence>
<gene>
    <name evidence="6" type="primary">ric</name>
    <name evidence="6" type="ORF">FHK87_06405</name>
</gene>
<dbReference type="OrthoDB" id="9797132at2"/>
<proteinExistence type="predicted"/>
<dbReference type="Pfam" id="PF01814">
    <property type="entry name" value="Hemerythrin"/>
    <property type="match status" value="1"/>
</dbReference>
<dbReference type="Gene3D" id="1.10.3910.10">
    <property type="entry name" value="SP0561-like"/>
    <property type="match status" value="1"/>
</dbReference>
<reference evidence="6 7" key="1">
    <citation type="submission" date="2019-06" db="EMBL/GenBank/DDBJ databases">
        <authorList>
            <person name="Meng X."/>
        </authorList>
    </citation>
    <scope>NUCLEOTIDE SEQUENCE [LARGE SCALE GENOMIC DNA]</scope>
    <source>
        <strain evidence="6 7">M625</strain>
    </source>
</reference>
<dbReference type="RefSeq" id="WP_140591678.1">
    <property type="nucleotide sequence ID" value="NZ_VFWZ01000002.1"/>
</dbReference>
<evidence type="ECO:0000256" key="1">
    <source>
        <dbReference type="ARBA" id="ARBA00004496"/>
    </source>
</evidence>
<keyword evidence="7" id="KW-1185">Reference proteome</keyword>